<proteinExistence type="predicted"/>
<name>A0AA88I9A8_ARTSF</name>
<accession>A0AA88I9A8</accession>
<dbReference type="AlphaFoldDB" id="A0AA88I9A8"/>
<comment type="caution">
    <text evidence="1">The sequence shown here is derived from an EMBL/GenBank/DDBJ whole genome shotgun (WGS) entry which is preliminary data.</text>
</comment>
<dbReference type="Proteomes" id="UP001187531">
    <property type="component" value="Unassembled WGS sequence"/>
</dbReference>
<reference evidence="1" key="1">
    <citation type="submission" date="2023-07" db="EMBL/GenBank/DDBJ databases">
        <title>Chromosome-level genome assembly of Artemia franciscana.</title>
        <authorList>
            <person name="Jo E."/>
        </authorList>
    </citation>
    <scope>NUCLEOTIDE SEQUENCE</scope>
    <source>
        <tissue evidence="1">Whole body</tissue>
    </source>
</reference>
<gene>
    <name evidence="1" type="ORF">QYM36_002298</name>
</gene>
<dbReference type="EMBL" id="JAVRJZ010000004">
    <property type="protein sequence ID" value="KAK2723889.1"/>
    <property type="molecule type" value="Genomic_DNA"/>
</dbReference>
<feature type="non-terminal residue" evidence="1">
    <location>
        <position position="1"/>
    </location>
</feature>
<protein>
    <submittedName>
        <fullName evidence="1">Uncharacterized protein</fullName>
    </submittedName>
</protein>
<evidence type="ECO:0000313" key="2">
    <source>
        <dbReference type="Proteomes" id="UP001187531"/>
    </source>
</evidence>
<sequence length="57" mass="6615">VDLPCFGGEKRKPLDDTDISRETKKAKLETRALKAKRPGFSDERYNETDYYFENGKS</sequence>
<organism evidence="1 2">
    <name type="scientific">Artemia franciscana</name>
    <name type="common">Brine shrimp</name>
    <name type="synonym">Artemia sanfranciscana</name>
    <dbReference type="NCBI Taxonomy" id="6661"/>
    <lineage>
        <taxon>Eukaryota</taxon>
        <taxon>Metazoa</taxon>
        <taxon>Ecdysozoa</taxon>
        <taxon>Arthropoda</taxon>
        <taxon>Crustacea</taxon>
        <taxon>Branchiopoda</taxon>
        <taxon>Anostraca</taxon>
        <taxon>Artemiidae</taxon>
        <taxon>Artemia</taxon>
    </lineage>
</organism>
<keyword evidence="2" id="KW-1185">Reference proteome</keyword>
<evidence type="ECO:0000313" key="1">
    <source>
        <dbReference type="EMBL" id="KAK2723889.1"/>
    </source>
</evidence>